<keyword evidence="2" id="KW-1185">Reference proteome</keyword>
<reference evidence="1 2" key="1">
    <citation type="journal article" date="2021" name="Elife">
        <title>Chloroplast acquisition without the gene transfer in kleptoplastic sea slugs, Plakobranchus ocellatus.</title>
        <authorList>
            <person name="Maeda T."/>
            <person name="Takahashi S."/>
            <person name="Yoshida T."/>
            <person name="Shimamura S."/>
            <person name="Takaki Y."/>
            <person name="Nagai Y."/>
            <person name="Toyoda A."/>
            <person name="Suzuki Y."/>
            <person name="Arimoto A."/>
            <person name="Ishii H."/>
            <person name="Satoh N."/>
            <person name="Nishiyama T."/>
            <person name="Hasebe M."/>
            <person name="Maruyama T."/>
            <person name="Minagawa J."/>
            <person name="Obokata J."/>
            <person name="Shigenobu S."/>
        </authorList>
    </citation>
    <scope>NUCLEOTIDE SEQUENCE [LARGE SCALE GENOMIC DNA]</scope>
</reference>
<dbReference type="Proteomes" id="UP000735302">
    <property type="component" value="Unassembled WGS sequence"/>
</dbReference>
<protein>
    <submittedName>
        <fullName evidence="1">Uncharacterized protein</fullName>
    </submittedName>
</protein>
<sequence>MNRRNNNSLYSMSQIWIKYAKRHCSFHCPVISLDVTWVGKETPKGAASVEQVVRLAADLRSDRLEVFSAFCRVAQSVDRADLFVDP</sequence>
<dbReference type="AlphaFoldDB" id="A0AAV4DC74"/>
<name>A0AAV4DC74_9GAST</name>
<accession>A0AAV4DC74</accession>
<gene>
    <name evidence="1" type="ORF">PoB_006812200</name>
</gene>
<evidence type="ECO:0000313" key="1">
    <source>
        <dbReference type="EMBL" id="GFO41617.1"/>
    </source>
</evidence>
<organism evidence="1 2">
    <name type="scientific">Plakobranchus ocellatus</name>
    <dbReference type="NCBI Taxonomy" id="259542"/>
    <lineage>
        <taxon>Eukaryota</taxon>
        <taxon>Metazoa</taxon>
        <taxon>Spiralia</taxon>
        <taxon>Lophotrochozoa</taxon>
        <taxon>Mollusca</taxon>
        <taxon>Gastropoda</taxon>
        <taxon>Heterobranchia</taxon>
        <taxon>Euthyneura</taxon>
        <taxon>Panpulmonata</taxon>
        <taxon>Sacoglossa</taxon>
        <taxon>Placobranchoidea</taxon>
        <taxon>Plakobranchidae</taxon>
        <taxon>Plakobranchus</taxon>
    </lineage>
</organism>
<evidence type="ECO:0000313" key="2">
    <source>
        <dbReference type="Proteomes" id="UP000735302"/>
    </source>
</evidence>
<dbReference type="EMBL" id="BLXT01007705">
    <property type="protein sequence ID" value="GFO41617.1"/>
    <property type="molecule type" value="Genomic_DNA"/>
</dbReference>
<comment type="caution">
    <text evidence="1">The sequence shown here is derived from an EMBL/GenBank/DDBJ whole genome shotgun (WGS) entry which is preliminary data.</text>
</comment>
<proteinExistence type="predicted"/>